<comment type="caution">
    <text evidence="2">The sequence shown here is derived from an EMBL/GenBank/DDBJ whole genome shotgun (WGS) entry which is preliminary data.</text>
</comment>
<feature type="compositionally biased region" description="Basic and acidic residues" evidence="1">
    <location>
        <begin position="72"/>
        <end position="100"/>
    </location>
</feature>
<dbReference type="Proteomes" id="UP001190700">
    <property type="component" value="Unassembled WGS sequence"/>
</dbReference>
<feature type="region of interest" description="Disordered" evidence="1">
    <location>
        <begin position="282"/>
        <end position="327"/>
    </location>
</feature>
<protein>
    <recommendedName>
        <fullName evidence="4">Endonuclease/exonuclease/phosphatase domain-containing protein</fullName>
    </recommendedName>
</protein>
<feature type="compositionally biased region" description="Basic and acidic residues" evidence="1">
    <location>
        <begin position="302"/>
        <end position="321"/>
    </location>
</feature>
<gene>
    <name evidence="2" type="ORF">CYMTET_54190</name>
</gene>
<accession>A0AAE0BFG9</accession>
<evidence type="ECO:0008006" key="4">
    <source>
        <dbReference type="Google" id="ProtNLM"/>
    </source>
</evidence>
<feature type="compositionally biased region" description="Basic and acidic residues" evidence="1">
    <location>
        <begin position="162"/>
        <end position="182"/>
    </location>
</feature>
<proteinExistence type="predicted"/>
<name>A0AAE0BFG9_9CHLO</name>
<keyword evidence="3" id="KW-1185">Reference proteome</keyword>
<organism evidence="2 3">
    <name type="scientific">Cymbomonas tetramitiformis</name>
    <dbReference type="NCBI Taxonomy" id="36881"/>
    <lineage>
        <taxon>Eukaryota</taxon>
        <taxon>Viridiplantae</taxon>
        <taxon>Chlorophyta</taxon>
        <taxon>Pyramimonadophyceae</taxon>
        <taxon>Pyramimonadales</taxon>
        <taxon>Pyramimonadaceae</taxon>
        <taxon>Cymbomonas</taxon>
    </lineage>
</organism>
<dbReference type="EMBL" id="LGRX02035261">
    <property type="protein sequence ID" value="KAK3235618.1"/>
    <property type="molecule type" value="Genomic_DNA"/>
</dbReference>
<evidence type="ECO:0000313" key="3">
    <source>
        <dbReference type="Proteomes" id="UP001190700"/>
    </source>
</evidence>
<sequence>MREEGDTQAAMLSMRARLGQMALPIVMRGNTDTGGPVRPGEMEITCVANTERSTKGPQQPLCGSDQDDEDALIGREGRKRTNNEKEATEENAEKVDERTDQWATQKKAKYAPQETIITALLPRWDATQTTKGCQQDTDSEMRERGTEEENEGTLGTPMEEQGAERTVKETTRQEKATQKKGTDQAGGNQPTPYRGKIYQTEPRDEGSNREDSLNMLTWNIGGRRDAGYDICHMLEQKRERQEEDVHVIVLTEVKTAHRDMMNKFSDMGYTAVGTEVANAQERKGAEQTRARGGVVTLLGGPRGHEDKHDSGVCKEQEHRQMDSTNGA</sequence>
<feature type="region of interest" description="Disordered" evidence="1">
    <location>
        <begin position="49"/>
        <end position="100"/>
    </location>
</feature>
<evidence type="ECO:0000256" key="1">
    <source>
        <dbReference type="SAM" id="MobiDB-lite"/>
    </source>
</evidence>
<feature type="compositionally biased region" description="Basic and acidic residues" evidence="1">
    <location>
        <begin position="201"/>
        <end position="210"/>
    </location>
</feature>
<dbReference type="AlphaFoldDB" id="A0AAE0BFG9"/>
<feature type="region of interest" description="Disordered" evidence="1">
    <location>
        <begin position="128"/>
        <end position="210"/>
    </location>
</feature>
<reference evidence="2 3" key="1">
    <citation type="journal article" date="2015" name="Genome Biol. Evol.">
        <title>Comparative Genomics of a Bacterivorous Green Alga Reveals Evolutionary Causalities and Consequences of Phago-Mixotrophic Mode of Nutrition.</title>
        <authorList>
            <person name="Burns J.A."/>
            <person name="Paasch A."/>
            <person name="Narechania A."/>
            <person name="Kim E."/>
        </authorList>
    </citation>
    <scope>NUCLEOTIDE SEQUENCE [LARGE SCALE GENOMIC DNA]</scope>
    <source>
        <strain evidence="2 3">PLY_AMNH</strain>
    </source>
</reference>
<evidence type="ECO:0000313" key="2">
    <source>
        <dbReference type="EMBL" id="KAK3235618.1"/>
    </source>
</evidence>